<accession>A0A4C1U699</accession>
<proteinExistence type="predicted"/>
<reference evidence="2 3" key="1">
    <citation type="journal article" date="2019" name="Commun. Biol.">
        <title>The bagworm genome reveals a unique fibroin gene that provides high tensile strength.</title>
        <authorList>
            <person name="Kono N."/>
            <person name="Nakamura H."/>
            <person name="Ohtoshi R."/>
            <person name="Tomita M."/>
            <person name="Numata K."/>
            <person name="Arakawa K."/>
        </authorList>
    </citation>
    <scope>NUCLEOTIDE SEQUENCE [LARGE SCALE GENOMIC DNA]</scope>
</reference>
<organism evidence="2 3">
    <name type="scientific">Eumeta variegata</name>
    <name type="common">Bagworm moth</name>
    <name type="synonym">Eumeta japonica</name>
    <dbReference type="NCBI Taxonomy" id="151549"/>
    <lineage>
        <taxon>Eukaryota</taxon>
        <taxon>Metazoa</taxon>
        <taxon>Ecdysozoa</taxon>
        <taxon>Arthropoda</taxon>
        <taxon>Hexapoda</taxon>
        <taxon>Insecta</taxon>
        <taxon>Pterygota</taxon>
        <taxon>Neoptera</taxon>
        <taxon>Endopterygota</taxon>
        <taxon>Lepidoptera</taxon>
        <taxon>Glossata</taxon>
        <taxon>Ditrysia</taxon>
        <taxon>Tineoidea</taxon>
        <taxon>Psychidae</taxon>
        <taxon>Oiketicinae</taxon>
        <taxon>Eumeta</taxon>
    </lineage>
</organism>
<evidence type="ECO:0008006" key="4">
    <source>
        <dbReference type="Google" id="ProtNLM"/>
    </source>
</evidence>
<dbReference type="EMBL" id="BGZK01000132">
    <property type="protein sequence ID" value="GBP21800.1"/>
    <property type="molecule type" value="Genomic_DNA"/>
</dbReference>
<protein>
    <recommendedName>
        <fullName evidence="4">Secreted protein</fullName>
    </recommendedName>
</protein>
<sequence>MPQRARQAVGLWISLLAAARHRSAAATPDPHRVRVRGLRALEPCYSPTLNNFDSWGFEQCSTGEVKPPGADGFREPSPTVTPFACPKI</sequence>
<keyword evidence="1" id="KW-0732">Signal</keyword>
<comment type="caution">
    <text evidence="2">The sequence shown here is derived from an EMBL/GenBank/DDBJ whole genome shotgun (WGS) entry which is preliminary data.</text>
</comment>
<evidence type="ECO:0000313" key="3">
    <source>
        <dbReference type="Proteomes" id="UP000299102"/>
    </source>
</evidence>
<evidence type="ECO:0000256" key="1">
    <source>
        <dbReference type="SAM" id="SignalP"/>
    </source>
</evidence>
<feature type="chain" id="PRO_5020024958" description="Secreted protein" evidence="1">
    <location>
        <begin position="26"/>
        <end position="88"/>
    </location>
</feature>
<gene>
    <name evidence="2" type="ORF">EVAR_10979_1</name>
</gene>
<evidence type="ECO:0000313" key="2">
    <source>
        <dbReference type="EMBL" id="GBP21800.1"/>
    </source>
</evidence>
<name>A0A4C1U699_EUMVA</name>
<dbReference type="AlphaFoldDB" id="A0A4C1U699"/>
<dbReference type="Proteomes" id="UP000299102">
    <property type="component" value="Unassembled WGS sequence"/>
</dbReference>
<feature type="signal peptide" evidence="1">
    <location>
        <begin position="1"/>
        <end position="25"/>
    </location>
</feature>
<keyword evidence="3" id="KW-1185">Reference proteome</keyword>